<evidence type="ECO:0000256" key="13">
    <source>
        <dbReference type="ARBA" id="ARBA00031251"/>
    </source>
</evidence>
<evidence type="ECO:0000256" key="3">
    <source>
        <dbReference type="ARBA" id="ARBA00011245"/>
    </source>
</evidence>
<gene>
    <name evidence="17" type="ORF">GCM10009798_30470</name>
</gene>
<dbReference type="EMBL" id="BAAAPB010000003">
    <property type="protein sequence ID" value="GAA1968011.1"/>
    <property type="molecule type" value="Genomic_DNA"/>
</dbReference>
<keyword evidence="18" id="KW-1185">Reference proteome</keyword>
<evidence type="ECO:0000259" key="16">
    <source>
        <dbReference type="Pfam" id="PF18085"/>
    </source>
</evidence>
<comment type="caution">
    <text evidence="17">The sequence shown here is derived from an EMBL/GenBank/DDBJ whole genome shotgun (WGS) entry which is preliminary data.</text>
</comment>
<dbReference type="Pfam" id="PF01636">
    <property type="entry name" value="APH"/>
    <property type="match status" value="1"/>
</dbReference>
<dbReference type="InterPro" id="IPR011009">
    <property type="entry name" value="Kinase-like_dom_sf"/>
</dbReference>
<evidence type="ECO:0000256" key="11">
    <source>
        <dbReference type="ARBA" id="ARBA00023056"/>
    </source>
</evidence>
<dbReference type="SUPFAM" id="SSF56112">
    <property type="entry name" value="Protein kinase-like (PK-like)"/>
    <property type="match status" value="1"/>
</dbReference>
<comment type="similarity">
    <text evidence="2">Belongs to the aminoglycoside phosphotransferase family.</text>
</comment>
<keyword evidence="9" id="KW-0418">Kinase</keyword>
<evidence type="ECO:0000313" key="17">
    <source>
        <dbReference type="EMBL" id="GAA1968011.1"/>
    </source>
</evidence>
<evidence type="ECO:0000313" key="18">
    <source>
        <dbReference type="Proteomes" id="UP001500571"/>
    </source>
</evidence>
<accession>A0ABN2RF49</accession>
<dbReference type="InterPro" id="IPR040999">
    <property type="entry name" value="Mak_N_cap"/>
</dbReference>
<evidence type="ECO:0000256" key="1">
    <source>
        <dbReference type="ARBA" id="ARBA00004964"/>
    </source>
</evidence>
<evidence type="ECO:0000256" key="4">
    <source>
        <dbReference type="ARBA" id="ARBA00011962"/>
    </source>
</evidence>
<protein>
    <recommendedName>
        <fullName evidence="5">Maltokinase</fullName>
        <ecNumber evidence="4">2.7.1.175</ecNumber>
    </recommendedName>
    <alternativeName>
        <fullName evidence="13">Maltose-1-phosphate synthase</fullName>
    </alternativeName>
</protein>
<evidence type="ECO:0000256" key="2">
    <source>
        <dbReference type="ARBA" id="ARBA00006219"/>
    </source>
</evidence>
<dbReference type="RefSeq" id="WP_344046195.1">
    <property type="nucleotide sequence ID" value="NZ_BAAAPB010000003.1"/>
</dbReference>
<evidence type="ECO:0000256" key="7">
    <source>
        <dbReference type="ARBA" id="ARBA00022679"/>
    </source>
</evidence>
<evidence type="ECO:0000256" key="14">
    <source>
        <dbReference type="ARBA" id="ARBA00049067"/>
    </source>
</evidence>
<dbReference type="InterPro" id="IPR002575">
    <property type="entry name" value="Aminoglycoside_PTrfase"/>
</dbReference>
<keyword evidence="11" id="KW-0320">Glycogen biosynthesis</keyword>
<comment type="subunit">
    <text evidence="3">Monomer.</text>
</comment>
<keyword evidence="7" id="KW-0808">Transferase</keyword>
<dbReference type="Proteomes" id="UP001500571">
    <property type="component" value="Unassembled WGS sequence"/>
</dbReference>
<dbReference type="Pfam" id="PF18085">
    <property type="entry name" value="Mak_N_cap"/>
    <property type="match status" value="1"/>
</dbReference>
<feature type="domain" description="Maltokinase N-terminal cap" evidence="16">
    <location>
        <begin position="19"/>
        <end position="114"/>
    </location>
</feature>
<evidence type="ECO:0000259" key="15">
    <source>
        <dbReference type="Pfam" id="PF01636"/>
    </source>
</evidence>
<evidence type="ECO:0000256" key="6">
    <source>
        <dbReference type="ARBA" id="ARBA00022600"/>
    </source>
</evidence>
<sequence>MSATPATADHLDREVFADYLTRTRWFSGKGRTFAVTRIRVLGEVPGRVEGSPRVLIHLVEVTYADPGGTGTERELYQVPLAFYVHPQGRLDHAFIGWWEDPELGWVHAYDAVHDREAMACWLRSFESAPEGEGPLSFHRVPGHQLDTGAHSSPFSGEQSNSSVAFGEDALMKVFRKVTPGVNPDIEIHKVLTELGSDHVAALYGWVESSFADEPSGAGDPTGAADGEEPVMHLAMLQQFLRTATDGWDMALASVRSLLGTPELHATESGGDFAPEATRLGEAVADVHRQLAASFPTETRGPEAAVALAAAMNERLDRALAVVPDLAVHAERLRALFARVAGLGGLEVQRIHGDLHLGQTLRTAKGWKIVDFEGEPAKPLAERTLPDSPWRDVAGMLRSFDYAPRSVEHSQPGGEGDAELTDLRRLRAGEWAHRNRNHFLVAYGGDLTVEQRVLLDAYVADKAVYETVYEARNRPGWLSIPLEALAQIGA</sequence>
<keyword evidence="6" id="KW-0321">Glycogen metabolism</keyword>
<feature type="domain" description="Aminoglycoside phosphotransferase" evidence="15">
    <location>
        <begin position="276"/>
        <end position="400"/>
    </location>
</feature>
<organism evidence="17 18">
    <name type="scientific">Nocardioides panacihumi</name>
    <dbReference type="NCBI Taxonomy" id="400774"/>
    <lineage>
        <taxon>Bacteria</taxon>
        <taxon>Bacillati</taxon>
        <taxon>Actinomycetota</taxon>
        <taxon>Actinomycetes</taxon>
        <taxon>Propionibacteriales</taxon>
        <taxon>Nocardioidaceae</taxon>
        <taxon>Nocardioides</taxon>
    </lineage>
</organism>
<dbReference type="Gene3D" id="3.90.1200.10">
    <property type="match status" value="1"/>
</dbReference>
<evidence type="ECO:0000256" key="10">
    <source>
        <dbReference type="ARBA" id="ARBA00022840"/>
    </source>
</evidence>
<reference evidence="17 18" key="1">
    <citation type="journal article" date="2019" name="Int. J. Syst. Evol. Microbiol.">
        <title>The Global Catalogue of Microorganisms (GCM) 10K type strain sequencing project: providing services to taxonomists for standard genome sequencing and annotation.</title>
        <authorList>
            <consortium name="The Broad Institute Genomics Platform"/>
            <consortium name="The Broad Institute Genome Sequencing Center for Infectious Disease"/>
            <person name="Wu L."/>
            <person name="Ma J."/>
        </authorList>
    </citation>
    <scope>NUCLEOTIDE SEQUENCE [LARGE SCALE GENOMIC DNA]</scope>
    <source>
        <strain evidence="17 18">JCM 15309</strain>
    </source>
</reference>
<keyword evidence="10" id="KW-0067">ATP-binding</keyword>
<evidence type="ECO:0000256" key="5">
    <source>
        <dbReference type="ARBA" id="ARBA00013882"/>
    </source>
</evidence>
<proteinExistence type="inferred from homology"/>
<keyword evidence="8" id="KW-0547">Nucleotide-binding</keyword>
<evidence type="ECO:0000256" key="9">
    <source>
        <dbReference type="ARBA" id="ARBA00022777"/>
    </source>
</evidence>
<comment type="catalytic activity">
    <reaction evidence="14">
        <text>D-maltose + ATP = alpha-maltose 1-phosphate + ADP + H(+)</text>
        <dbReference type="Rhea" id="RHEA:31915"/>
        <dbReference type="ChEBI" id="CHEBI:15378"/>
        <dbReference type="ChEBI" id="CHEBI:17306"/>
        <dbReference type="ChEBI" id="CHEBI:30616"/>
        <dbReference type="ChEBI" id="CHEBI:63576"/>
        <dbReference type="ChEBI" id="CHEBI:456216"/>
        <dbReference type="EC" id="2.7.1.175"/>
    </reaction>
</comment>
<name>A0ABN2RF49_9ACTN</name>
<evidence type="ECO:0000256" key="8">
    <source>
        <dbReference type="ARBA" id="ARBA00022741"/>
    </source>
</evidence>
<dbReference type="EC" id="2.7.1.175" evidence="4"/>
<keyword evidence="12" id="KW-0119">Carbohydrate metabolism</keyword>
<evidence type="ECO:0000256" key="12">
    <source>
        <dbReference type="ARBA" id="ARBA00023277"/>
    </source>
</evidence>
<comment type="pathway">
    <text evidence="1">Glycan biosynthesis; glycogen biosynthesis.</text>
</comment>